<reference evidence="6 8" key="1">
    <citation type="submission" date="2019-07" db="EMBL/GenBank/DDBJ databases">
        <title>Whole genome shotgun sequence of Clostridium butyricum NBRC 3858.</title>
        <authorList>
            <person name="Hosoyama A."/>
            <person name="Uohara A."/>
            <person name="Ohji S."/>
            <person name="Ichikawa N."/>
        </authorList>
    </citation>
    <scope>NUCLEOTIDE SEQUENCE [LARGE SCALE GENOMIC DNA]</scope>
    <source>
        <strain evidence="6 8">NBRC 3858</strain>
    </source>
</reference>
<dbReference type="PROSITE" id="PS01053">
    <property type="entry name" value="ARGINASE_1"/>
    <property type="match status" value="1"/>
</dbReference>
<comment type="similarity">
    <text evidence="1">Belongs to the arginase family. Agmatinase subfamily.</text>
</comment>
<dbReference type="Proteomes" id="UP000474042">
    <property type="component" value="Unassembled WGS sequence"/>
</dbReference>
<dbReference type="Gene3D" id="3.40.800.10">
    <property type="entry name" value="Ureohydrolase domain"/>
    <property type="match status" value="1"/>
</dbReference>
<proteinExistence type="inferred from homology"/>
<dbReference type="CDD" id="cd11592">
    <property type="entry name" value="Agmatinase_PAH"/>
    <property type="match status" value="1"/>
</dbReference>
<dbReference type="InterPro" id="IPR006035">
    <property type="entry name" value="Ureohydrolase"/>
</dbReference>
<dbReference type="GO" id="GO:0033389">
    <property type="term" value="P:putrescine biosynthetic process from arginine, via agmatine"/>
    <property type="evidence" value="ECO:0007669"/>
    <property type="project" value="TreeGrafter"/>
</dbReference>
<comment type="caution">
    <text evidence="6">The sequence shown here is derived from an EMBL/GenBank/DDBJ whole genome shotgun (WGS) entry which is preliminary data.</text>
</comment>
<dbReference type="PIRSF" id="PIRSF036979">
    <property type="entry name" value="Arginase"/>
    <property type="match status" value="1"/>
</dbReference>
<dbReference type="NCBIfam" id="NF002564">
    <property type="entry name" value="PRK02190.1"/>
    <property type="match status" value="1"/>
</dbReference>
<keyword evidence="3 5" id="KW-0378">Hydrolase</keyword>
<protein>
    <submittedName>
        <fullName evidence="6">Agmatinase</fullName>
        <ecNumber evidence="7">3.5.3.11</ecNumber>
    </submittedName>
</protein>
<dbReference type="InterPro" id="IPR020855">
    <property type="entry name" value="Ureohydrolase_Mn_BS"/>
</dbReference>
<feature type="binding site" evidence="4">
    <location>
        <position position="122"/>
    </location>
    <ligand>
        <name>Mn(2+)</name>
        <dbReference type="ChEBI" id="CHEBI:29035"/>
        <label>1</label>
    </ligand>
</feature>
<dbReference type="RefSeq" id="WP_058146588.1">
    <property type="nucleotide sequence ID" value="NZ_BKBC01000019.1"/>
</dbReference>
<dbReference type="Pfam" id="PF00491">
    <property type="entry name" value="Arginase"/>
    <property type="match status" value="1"/>
</dbReference>
<evidence type="ECO:0000313" key="9">
    <source>
        <dbReference type="Proteomes" id="UP000474042"/>
    </source>
</evidence>
<feature type="binding site" evidence="4">
    <location>
        <position position="228"/>
    </location>
    <ligand>
        <name>Mn(2+)</name>
        <dbReference type="ChEBI" id="CHEBI:29035"/>
        <label>1</label>
    </ligand>
</feature>
<dbReference type="EMBL" id="WOFV02000035">
    <property type="protein sequence ID" value="NAS18490.1"/>
    <property type="molecule type" value="Genomic_DNA"/>
</dbReference>
<sequence length="301" mass="33321">MEYEIQKHLHYAGIPSFNLYPVTRELKDVDIAIMGVPFDSGVTNRPGARLGPRAIRNMSQLTCCFSYPWEYKISEAANIIDYGDVGYYVGADTTKVMLEETYNHAKKIFDNGCRLLTLGGDHTIPYGMIRAASEKYGKLALLHFDSHQDSTPSTDGNISHANFAYDLQAEGCIDPSHSAQVFIRTEMTECGYNIFYAQDAVFMSMEELAEKIKKIIGDMPVYITFDIDSLDPSAAPGTGTPVVGGPSTAQMRKLLYNLKGLNVVASDLVEVLPSYDHSEITSLAAANIAQDLMYLMHNKDK</sequence>
<dbReference type="PANTHER" id="PTHR11358:SF26">
    <property type="entry name" value="GUANIDINO ACID HYDROLASE, MITOCHONDRIAL"/>
    <property type="match status" value="1"/>
</dbReference>
<evidence type="ECO:0000256" key="4">
    <source>
        <dbReference type="PIRSR" id="PIRSR036979-1"/>
    </source>
</evidence>
<dbReference type="Proteomes" id="UP000321089">
    <property type="component" value="Unassembled WGS sequence"/>
</dbReference>
<dbReference type="PROSITE" id="PS51409">
    <property type="entry name" value="ARGINASE_2"/>
    <property type="match status" value="1"/>
</dbReference>
<comment type="cofactor">
    <cofactor evidence="4">
        <name>Mn(2+)</name>
        <dbReference type="ChEBI" id="CHEBI:29035"/>
    </cofactor>
    <text evidence="4">Binds 2 manganese ions per subunit.</text>
</comment>
<evidence type="ECO:0000256" key="5">
    <source>
        <dbReference type="RuleBase" id="RU003684"/>
    </source>
</evidence>
<dbReference type="GO" id="GO:0008783">
    <property type="term" value="F:agmatinase activity"/>
    <property type="evidence" value="ECO:0007669"/>
    <property type="project" value="UniProtKB-EC"/>
</dbReference>
<dbReference type="SUPFAM" id="SSF52768">
    <property type="entry name" value="Arginase/deacetylase"/>
    <property type="match status" value="1"/>
</dbReference>
<reference evidence="7 9" key="2">
    <citation type="submission" date="2020-01" db="EMBL/GenBank/DDBJ databases">
        <title>Genome sequence of a 1,3-propanediol producer, Clostridium butyricum S3.</title>
        <authorList>
            <person name="Zhou J."/>
        </authorList>
    </citation>
    <scope>NUCLEOTIDE SEQUENCE [LARGE SCALE GENOMIC DNA]</scope>
    <source>
        <strain evidence="7 9">S3</strain>
    </source>
</reference>
<feature type="binding site" evidence="4">
    <location>
        <position position="226"/>
    </location>
    <ligand>
        <name>Mn(2+)</name>
        <dbReference type="ChEBI" id="CHEBI:29035"/>
        <label>1</label>
    </ligand>
</feature>
<organism evidence="6 8">
    <name type="scientific">Clostridium butyricum</name>
    <dbReference type="NCBI Taxonomy" id="1492"/>
    <lineage>
        <taxon>Bacteria</taxon>
        <taxon>Bacillati</taxon>
        <taxon>Bacillota</taxon>
        <taxon>Clostridia</taxon>
        <taxon>Eubacteriales</taxon>
        <taxon>Clostridiaceae</taxon>
        <taxon>Clostridium</taxon>
    </lineage>
</organism>
<dbReference type="PANTHER" id="PTHR11358">
    <property type="entry name" value="ARGINASE/AGMATINASE"/>
    <property type="match status" value="1"/>
</dbReference>
<keyword evidence="2 4" id="KW-0479">Metal-binding</keyword>
<dbReference type="GO" id="GO:0046872">
    <property type="term" value="F:metal ion binding"/>
    <property type="evidence" value="ECO:0007669"/>
    <property type="project" value="UniProtKB-KW"/>
</dbReference>
<evidence type="ECO:0000313" key="8">
    <source>
        <dbReference type="Proteomes" id="UP000321089"/>
    </source>
</evidence>
<evidence type="ECO:0000313" key="7">
    <source>
        <dbReference type="EMBL" id="NAS18490.1"/>
    </source>
</evidence>
<evidence type="ECO:0000313" key="6">
    <source>
        <dbReference type="EMBL" id="GEQ21248.1"/>
    </source>
</evidence>
<gene>
    <name evidence="6" type="primary">speB_1</name>
    <name evidence="7" type="synonym">speB</name>
    <name evidence="6" type="ORF">CBU02nite_17540</name>
    <name evidence="7" type="ORF">GND98_011565</name>
</gene>
<dbReference type="EMBL" id="BKBC01000019">
    <property type="protein sequence ID" value="GEQ21248.1"/>
    <property type="molecule type" value="Genomic_DNA"/>
</dbReference>
<evidence type="ECO:0000256" key="3">
    <source>
        <dbReference type="ARBA" id="ARBA00022801"/>
    </source>
</evidence>
<dbReference type="NCBIfam" id="TIGR01230">
    <property type="entry name" value="agmatinase"/>
    <property type="match status" value="1"/>
</dbReference>
<dbReference type="InterPro" id="IPR023696">
    <property type="entry name" value="Ureohydrolase_dom_sf"/>
</dbReference>
<feature type="binding site" evidence="4">
    <location>
        <position position="145"/>
    </location>
    <ligand>
        <name>Mn(2+)</name>
        <dbReference type="ChEBI" id="CHEBI:29035"/>
        <label>1</label>
    </ligand>
</feature>
<keyword evidence="4" id="KW-0464">Manganese</keyword>
<feature type="binding site" evidence="4">
    <location>
        <position position="149"/>
    </location>
    <ligand>
        <name>Mn(2+)</name>
        <dbReference type="ChEBI" id="CHEBI:29035"/>
        <label>1</label>
    </ligand>
</feature>
<accession>A0A427SMZ3</accession>
<evidence type="ECO:0000256" key="1">
    <source>
        <dbReference type="ARBA" id="ARBA00009227"/>
    </source>
</evidence>
<feature type="binding site" evidence="4">
    <location>
        <position position="147"/>
    </location>
    <ligand>
        <name>Mn(2+)</name>
        <dbReference type="ChEBI" id="CHEBI:29035"/>
        <label>1</label>
    </ligand>
</feature>
<evidence type="ECO:0000256" key="2">
    <source>
        <dbReference type="ARBA" id="ARBA00022723"/>
    </source>
</evidence>
<dbReference type="InterPro" id="IPR005925">
    <property type="entry name" value="Agmatinase-rel"/>
</dbReference>
<dbReference type="KEGG" id="cbut:ATN24_15105"/>
<name>A0A427SMZ3_CLOBU</name>
<dbReference type="OrthoDB" id="9788689at2"/>
<dbReference type="EC" id="3.5.3.11" evidence="7"/>
<dbReference type="AlphaFoldDB" id="A0A427SMZ3"/>